<dbReference type="PANTHER" id="PTHR11481">
    <property type="entry name" value="IMMUNOGLOBULIN FC RECEPTOR"/>
    <property type="match status" value="1"/>
</dbReference>
<dbReference type="CDD" id="cd00096">
    <property type="entry name" value="Ig"/>
    <property type="match status" value="1"/>
</dbReference>
<evidence type="ECO:0000259" key="5">
    <source>
        <dbReference type="PROSITE" id="PS50835"/>
    </source>
</evidence>
<feature type="signal peptide" evidence="4">
    <location>
        <begin position="1"/>
        <end position="23"/>
    </location>
</feature>
<dbReference type="InterPro" id="IPR013783">
    <property type="entry name" value="Ig-like_fold"/>
</dbReference>
<keyword evidence="3" id="KW-0472">Membrane</keyword>
<feature type="domain" description="Ig-like" evidence="5">
    <location>
        <begin position="215"/>
        <end position="292"/>
    </location>
</feature>
<dbReference type="Pfam" id="PF13895">
    <property type="entry name" value="Ig_2"/>
    <property type="match status" value="5"/>
</dbReference>
<dbReference type="InterPro" id="IPR003598">
    <property type="entry name" value="Ig_sub2"/>
</dbReference>
<evidence type="ECO:0000313" key="6">
    <source>
        <dbReference type="EMBL" id="KAK9953952.1"/>
    </source>
</evidence>
<dbReference type="Pfam" id="PF13927">
    <property type="entry name" value="Ig_3"/>
    <property type="match status" value="6"/>
</dbReference>
<evidence type="ECO:0000256" key="1">
    <source>
        <dbReference type="ARBA" id="ARBA00022729"/>
    </source>
</evidence>
<evidence type="ECO:0000256" key="3">
    <source>
        <dbReference type="SAM" id="Phobius"/>
    </source>
</evidence>
<protein>
    <recommendedName>
        <fullName evidence="5">Ig-like domain-containing protein</fullName>
    </recommendedName>
</protein>
<gene>
    <name evidence="6" type="ORF">ABG768_016064</name>
</gene>
<comment type="caution">
    <text evidence="6">The sequence shown here is derived from an EMBL/GenBank/DDBJ whole genome shotgun (WGS) entry which is preliminary data.</text>
</comment>
<feature type="domain" description="Ig-like" evidence="5">
    <location>
        <begin position="761"/>
        <end position="838"/>
    </location>
</feature>
<evidence type="ECO:0000313" key="7">
    <source>
        <dbReference type="Proteomes" id="UP001479290"/>
    </source>
</evidence>
<feature type="domain" description="Ig-like" evidence="5">
    <location>
        <begin position="1026"/>
        <end position="1089"/>
    </location>
</feature>
<keyword evidence="3" id="KW-0812">Transmembrane</keyword>
<keyword evidence="1 4" id="KW-0732">Signal</keyword>
<dbReference type="InterPro" id="IPR050488">
    <property type="entry name" value="Ig_Fc_receptor"/>
</dbReference>
<dbReference type="AlphaFoldDB" id="A0AAW1YZC2"/>
<feature type="domain" description="Ig-like" evidence="5">
    <location>
        <begin position="845"/>
        <end position="925"/>
    </location>
</feature>
<dbReference type="InterPro" id="IPR007110">
    <property type="entry name" value="Ig-like_dom"/>
</dbReference>
<reference evidence="6 7" key="1">
    <citation type="submission" date="2024-05" db="EMBL/GenBank/DDBJ databases">
        <title>A high-quality chromosomal-level genome assembly of Topmouth culter (Culter alburnus).</title>
        <authorList>
            <person name="Zhao H."/>
        </authorList>
    </citation>
    <scope>NUCLEOTIDE SEQUENCE [LARGE SCALE GENOMIC DNA]</scope>
    <source>
        <strain evidence="6">CATC2023</strain>
        <tissue evidence="6">Muscle</tissue>
    </source>
</reference>
<dbReference type="SUPFAM" id="SSF48726">
    <property type="entry name" value="Immunoglobulin"/>
    <property type="match status" value="10"/>
</dbReference>
<proteinExistence type="predicted"/>
<feature type="domain" description="Ig-like" evidence="5">
    <location>
        <begin position="663"/>
        <end position="743"/>
    </location>
</feature>
<dbReference type="GO" id="GO:0009897">
    <property type="term" value="C:external side of plasma membrane"/>
    <property type="evidence" value="ECO:0007669"/>
    <property type="project" value="TreeGrafter"/>
</dbReference>
<keyword evidence="3" id="KW-1133">Transmembrane helix</keyword>
<feature type="domain" description="Ig-like" evidence="5">
    <location>
        <begin position="481"/>
        <end position="561"/>
    </location>
</feature>
<dbReference type="InterPro" id="IPR003599">
    <property type="entry name" value="Ig_sub"/>
</dbReference>
<organism evidence="6 7">
    <name type="scientific">Culter alburnus</name>
    <name type="common">Topmouth culter</name>
    <dbReference type="NCBI Taxonomy" id="194366"/>
    <lineage>
        <taxon>Eukaryota</taxon>
        <taxon>Metazoa</taxon>
        <taxon>Chordata</taxon>
        <taxon>Craniata</taxon>
        <taxon>Vertebrata</taxon>
        <taxon>Euteleostomi</taxon>
        <taxon>Actinopterygii</taxon>
        <taxon>Neopterygii</taxon>
        <taxon>Teleostei</taxon>
        <taxon>Ostariophysi</taxon>
        <taxon>Cypriniformes</taxon>
        <taxon>Xenocyprididae</taxon>
        <taxon>Xenocypridinae</taxon>
        <taxon>Culter</taxon>
    </lineage>
</organism>
<dbReference type="EMBL" id="JAWDJR010000022">
    <property type="protein sequence ID" value="KAK9953952.1"/>
    <property type="molecule type" value="Genomic_DNA"/>
</dbReference>
<evidence type="ECO:0000256" key="2">
    <source>
        <dbReference type="ARBA" id="ARBA00023157"/>
    </source>
</evidence>
<dbReference type="GO" id="GO:0006955">
    <property type="term" value="P:immune response"/>
    <property type="evidence" value="ECO:0007669"/>
    <property type="project" value="TreeGrafter"/>
</dbReference>
<sequence length="1200" mass="136583">METFKIFFLTVVVCVQVPSQESSEYPKIHIPKPKITRNPTHKVLYSTEVVTLHCVVRGGESELQYDWYKDSTDLEPHHWSSIDVKDGGNYKCKAKNGASESEKSDGYTLTLQEPPEPKLSIESEWKTFYPTEKVTLKCSIDEDLNEWGYELFKNGAQLSGYEDISFSGDTLSISSAKASHSGQYTCRGKHLKRTTVTTRQTEALKLHIYDNTPKPDITKHKWFEFFYTEEEVQLGCNMPGNGWKYDWYKDSKPLITDPTFTISSASLSDTGVYHCKAKRGDFSVNSETLRVQVKYPPQTNLSIESEWKTFYPTEKVSLKCSIDGGSNEWGYEWFRNRTQLSVDKDISFSGDTLSISSAKTIHSGQYTCRGKHLKRTPVTTGQAEALQLHIYGDIPKPDIRKDVWFEPFYTEEEVQLGCNMPGDGWKYDWYKDSETLITDPTFTISSASLSDTGVYHCKAKRGDFSVDSETLRVRVEEPPQPKLSIESEWKTFYPSEKVTLKCSIDGGSNEWGYEWFKNRARLSVYEDISFSGNTLSISSAKLSHSGQYTCRGKHMKRMPVTTRQAEALQLDIYDNTPKPDIIKHRWFEFFYTEEEVQLGCNMPGDGWKYDWYKDSKPQVTNTTFTISSAYLSNTGVYHCKAKRGDFSVDSESLQVQVKYPPQPKLSIESEWKTFYPTEKVTLKCSIDGGSNEWGYEWFRNRTQLSVDKDISFSGETLSISSAKASDSGQYNCRGRHLTRMPVTTGQTDALQLHIYGDTPKPDIRKDVWFEPFYTEEGVQLGCNMPGDGWKYDWYKFSKPLITDPTFTISSASLSNTGVYHCKAKRGDFSVDSETLQVQVEEPPQPKLSIETPWKTFYPSEKVTLKCSIDGGSNEWGYEWFRNGAQLSVDKNITFSGDTLSIISAKVSNSGQFTCRGKHLKRMPVTTRQGEALQLRIYVDTPKPDIRKDQWFEFFYTEEKVQLGCNMPGDGWKYDWYKDSENLNTDPTFTISSASLSNTGVYHCKAKRGDFSVDSETLQVRVKVRPPAVLSLETELSDIMSGNILTLRCNVSEGRQWSYTWFENGQNLNGSSHMFKVTATEETIKSEFKCKGIRTKRPLYSALSEGFTANTIILKRKILLAISGFLICCIVILIIGCLVLRFTCKSEKKETVQEDLFFSMADSNNQTASPLEEYMDNSPTEMEDEDSPAAEAIVLTSFKGL</sequence>
<dbReference type="GO" id="GO:0004888">
    <property type="term" value="F:transmembrane signaling receptor activity"/>
    <property type="evidence" value="ECO:0007669"/>
    <property type="project" value="TreeGrafter"/>
</dbReference>
<dbReference type="InterPro" id="IPR036179">
    <property type="entry name" value="Ig-like_dom_sf"/>
</dbReference>
<dbReference type="Proteomes" id="UP001479290">
    <property type="component" value="Unassembled WGS sequence"/>
</dbReference>
<keyword evidence="7" id="KW-1185">Reference proteome</keyword>
<dbReference type="PANTHER" id="PTHR11481:SF112">
    <property type="entry name" value="FC RECEPTOR-LIKE PROTEIN 4-RELATED"/>
    <property type="match status" value="1"/>
</dbReference>
<feature type="domain" description="Ig-like" evidence="5">
    <location>
        <begin position="579"/>
        <end position="656"/>
    </location>
</feature>
<name>A0AAW1YZC2_CULAL</name>
<dbReference type="SMART" id="SM00408">
    <property type="entry name" value="IGc2"/>
    <property type="match status" value="10"/>
</dbReference>
<feature type="transmembrane region" description="Helical" evidence="3">
    <location>
        <begin position="1117"/>
        <end position="1139"/>
    </location>
</feature>
<evidence type="ECO:0000256" key="4">
    <source>
        <dbReference type="SAM" id="SignalP"/>
    </source>
</evidence>
<feature type="chain" id="PRO_5043385402" description="Ig-like domain-containing protein" evidence="4">
    <location>
        <begin position="24"/>
        <end position="1200"/>
    </location>
</feature>
<dbReference type="GO" id="GO:0007166">
    <property type="term" value="P:cell surface receptor signaling pathway"/>
    <property type="evidence" value="ECO:0007669"/>
    <property type="project" value="TreeGrafter"/>
</dbReference>
<dbReference type="SMART" id="SM00409">
    <property type="entry name" value="IG"/>
    <property type="match status" value="11"/>
</dbReference>
<keyword evidence="2" id="KW-1015">Disulfide bond</keyword>
<feature type="domain" description="Ig-like" evidence="5">
    <location>
        <begin position="943"/>
        <end position="1020"/>
    </location>
</feature>
<feature type="domain" description="Ig-like" evidence="5">
    <location>
        <begin position="117"/>
        <end position="197"/>
    </location>
</feature>
<feature type="domain" description="Ig-like" evidence="5">
    <location>
        <begin position="397"/>
        <end position="474"/>
    </location>
</feature>
<dbReference type="Gene3D" id="2.60.40.10">
    <property type="entry name" value="Immunoglobulins"/>
    <property type="match status" value="12"/>
</dbReference>
<dbReference type="PROSITE" id="PS50835">
    <property type="entry name" value="IG_LIKE"/>
    <property type="match status" value="12"/>
</dbReference>
<feature type="domain" description="Ig-like" evidence="5">
    <location>
        <begin position="33"/>
        <end position="110"/>
    </location>
</feature>
<feature type="domain" description="Ig-like" evidence="5">
    <location>
        <begin position="297"/>
        <end position="379"/>
    </location>
</feature>
<accession>A0AAW1YZC2</accession>